<evidence type="ECO:0000256" key="5">
    <source>
        <dbReference type="SAM" id="MobiDB-lite"/>
    </source>
</evidence>
<dbReference type="HOGENOM" id="CLU_053545_1_0_1"/>
<dbReference type="InParanoid" id="W3XHH3"/>
<keyword evidence="4 6" id="KW-0472">Membrane</keyword>
<name>W3XHH3_PESFW</name>
<keyword evidence="2 6" id="KW-0812">Transmembrane</keyword>
<dbReference type="GO" id="GO:0016020">
    <property type="term" value="C:membrane"/>
    <property type="evidence" value="ECO:0007669"/>
    <property type="project" value="UniProtKB-SubCell"/>
</dbReference>
<sequence length="401" mass="43081">MDPNVSNGTCYFTQNTETKGSFIPCGNVALGHWPCCHTGDFCLSFDKANACYDPETGNTYLAGCTDAGFNDPACPWKSPQFNQQEWVAIHQCQIGTGSNDTKWGGCETSENSTELERLPNQSCDPYCSTILFEGNTALPAYASLPNSTGSSIAWTSGFEPTAVYNPTTIATEVSGTQVTITSIQTRPLATSPTGTATQSTPTSTTVPPTAASSEGLSTGAKAGIGVGAAGAALLFVATMLLFLLFRRRKRQAKANQDENLAMQHQPDLSNRQYAYPSYQAGETTQLSPKPWPQELAAGARNDFKSELPANEGPVTCELAADHSTTPHEHLFVQQQQQQQQQHGSHYTQAPSPNSPYSTLGSSGTDQVSYYSGTTAGYDGNRYGNAPETARYNASFQNFRQY</sequence>
<evidence type="ECO:0000256" key="3">
    <source>
        <dbReference type="ARBA" id="ARBA00022989"/>
    </source>
</evidence>
<gene>
    <name evidence="7" type="ORF">PFICI_03469</name>
</gene>
<dbReference type="OMA" id="GCNDPTY"/>
<keyword evidence="8" id="KW-1185">Reference proteome</keyword>
<feature type="region of interest" description="Disordered" evidence="5">
    <location>
        <begin position="329"/>
        <end position="367"/>
    </location>
</feature>
<dbReference type="KEGG" id="pfy:PFICI_03469"/>
<organism evidence="7 8">
    <name type="scientific">Pestalotiopsis fici (strain W106-1 / CGMCC3.15140)</name>
    <dbReference type="NCBI Taxonomy" id="1229662"/>
    <lineage>
        <taxon>Eukaryota</taxon>
        <taxon>Fungi</taxon>
        <taxon>Dikarya</taxon>
        <taxon>Ascomycota</taxon>
        <taxon>Pezizomycotina</taxon>
        <taxon>Sordariomycetes</taxon>
        <taxon>Xylariomycetidae</taxon>
        <taxon>Amphisphaeriales</taxon>
        <taxon>Sporocadaceae</taxon>
        <taxon>Pestalotiopsis</taxon>
    </lineage>
</organism>
<evidence type="ECO:0000313" key="8">
    <source>
        <dbReference type="Proteomes" id="UP000030651"/>
    </source>
</evidence>
<evidence type="ECO:0000256" key="4">
    <source>
        <dbReference type="ARBA" id="ARBA00023136"/>
    </source>
</evidence>
<dbReference type="AlphaFoldDB" id="W3XHH3"/>
<dbReference type="OrthoDB" id="4148662at2759"/>
<dbReference type="GO" id="GO:0071944">
    <property type="term" value="C:cell periphery"/>
    <property type="evidence" value="ECO:0007669"/>
    <property type="project" value="UniProtKB-ARBA"/>
</dbReference>
<feature type="compositionally biased region" description="Low complexity" evidence="5">
    <location>
        <begin position="189"/>
        <end position="214"/>
    </location>
</feature>
<dbReference type="Proteomes" id="UP000030651">
    <property type="component" value="Unassembled WGS sequence"/>
</dbReference>
<dbReference type="PANTHER" id="PTHR15549">
    <property type="entry name" value="PAIRED IMMUNOGLOBULIN-LIKE TYPE 2 RECEPTOR"/>
    <property type="match status" value="1"/>
</dbReference>
<dbReference type="EMBL" id="KI912110">
    <property type="protein sequence ID" value="ETS85444.1"/>
    <property type="molecule type" value="Genomic_DNA"/>
</dbReference>
<feature type="compositionally biased region" description="Polar residues" evidence="5">
    <location>
        <begin position="342"/>
        <end position="367"/>
    </location>
</feature>
<evidence type="ECO:0000313" key="7">
    <source>
        <dbReference type="EMBL" id="ETS85444.1"/>
    </source>
</evidence>
<keyword evidence="3 6" id="KW-1133">Transmembrane helix</keyword>
<feature type="transmembrane region" description="Helical" evidence="6">
    <location>
        <begin position="222"/>
        <end position="245"/>
    </location>
</feature>
<dbReference type="eggNOG" id="ENOG502SP80">
    <property type="taxonomic scope" value="Eukaryota"/>
</dbReference>
<evidence type="ECO:0000256" key="1">
    <source>
        <dbReference type="ARBA" id="ARBA00004167"/>
    </source>
</evidence>
<comment type="subcellular location">
    <subcellularLocation>
        <location evidence="1">Membrane</location>
        <topology evidence="1">Single-pass membrane protein</topology>
    </subcellularLocation>
</comment>
<reference evidence="8" key="1">
    <citation type="journal article" date="2015" name="BMC Genomics">
        <title>Genomic and transcriptomic analysis of the endophytic fungus Pestalotiopsis fici reveals its lifestyle and high potential for synthesis of natural products.</title>
        <authorList>
            <person name="Wang X."/>
            <person name="Zhang X."/>
            <person name="Liu L."/>
            <person name="Xiang M."/>
            <person name="Wang W."/>
            <person name="Sun X."/>
            <person name="Che Y."/>
            <person name="Guo L."/>
            <person name="Liu G."/>
            <person name="Guo L."/>
            <person name="Wang C."/>
            <person name="Yin W.B."/>
            <person name="Stadler M."/>
            <person name="Zhang X."/>
            <person name="Liu X."/>
        </authorList>
    </citation>
    <scope>NUCLEOTIDE SEQUENCE [LARGE SCALE GENOMIC DNA]</scope>
    <source>
        <strain evidence="8">W106-1 / CGMCC3.15140</strain>
    </source>
</reference>
<dbReference type="InterPro" id="IPR051694">
    <property type="entry name" value="Immunoregulatory_rcpt-like"/>
</dbReference>
<feature type="region of interest" description="Disordered" evidence="5">
    <location>
        <begin position="186"/>
        <end position="214"/>
    </location>
</feature>
<proteinExistence type="predicted"/>
<protein>
    <submittedName>
        <fullName evidence="7">Uncharacterized protein</fullName>
    </submittedName>
</protein>
<accession>W3XHH3</accession>
<evidence type="ECO:0000256" key="2">
    <source>
        <dbReference type="ARBA" id="ARBA00022692"/>
    </source>
</evidence>
<evidence type="ECO:0000256" key="6">
    <source>
        <dbReference type="SAM" id="Phobius"/>
    </source>
</evidence>
<dbReference type="RefSeq" id="XP_007830241.1">
    <property type="nucleotide sequence ID" value="XM_007832050.1"/>
</dbReference>
<dbReference type="GeneID" id="19268482"/>